<dbReference type="InterPro" id="IPR011009">
    <property type="entry name" value="Kinase-like_dom_sf"/>
</dbReference>
<reference evidence="5 6" key="1">
    <citation type="submission" date="2023-01" db="EMBL/GenBank/DDBJ databases">
        <authorList>
            <person name="Kreplak J."/>
        </authorList>
    </citation>
    <scope>NUCLEOTIDE SEQUENCE [LARGE SCALE GENOMIC DNA]</scope>
</reference>
<accession>A0AAV0YTT8</accession>
<dbReference type="GO" id="GO:0007017">
    <property type="term" value="P:microtubule-based process"/>
    <property type="evidence" value="ECO:0007669"/>
    <property type="project" value="TreeGrafter"/>
</dbReference>
<dbReference type="Proteomes" id="UP001157006">
    <property type="component" value="Chromosome 1L"/>
</dbReference>
<dbReference type="GO" id="GO:0004674">
    <property type="term" value="F:protein serine/threonine kinase activity"/>
    <property type="evidence" value="ECO:0007669"/>
    <property type="project" value="TreeGrafter"/>
</dbReference>
<sequence>MFEIVVHQLAFHALDMAGLINKINRSTISPLPIVYSSTLKQIIKSMLRKHPEHRPTTADWLRHPHLQPFVLRSRNTPSVFILVLLISCNSLEKNLTNLAVARTRGTKMKGLQTVWRKFIRLKKMEMYRQETAN</sequence>
<keyword evidence="3" id="KW-0418">Kinase</keyword>
<keyword evidence="4" id="KW-0067">ATP-binding</keyword>
<dbReference type="PANTHER" id="PTHR43671">
    <property type="entry name" value="SERINE/THREONINE-PROTEIN KINASE NEK"/>
    <property type="match status" value="1"/>
</dbReference>
<dbReference type="Gene3D" id="1.10.510.10">
    <property type="entry name" value="Transferase(Phosphotransferase) domain 1"/>
    <property type="match status" value="1"/>
</dbReference>
<evidence type="ECO:0000313" key="6">
    <source>
        <dbReference type="Proteomes" id="UP001157006"/>
    </source>
</evidence>
<dbReference type="AlphaFoldDB" id="A0AAV0YTT8"/>
<keyword evidence="1" id="KW-0808">Transferase</keyword>
<name>A0AAV0YTT8_VICFA</name>
<keyword evidence="6" id="KW-1185">Reference proteome</keyword>
<dbReference type="GO" id="GO:0005524">
    <property type="term" value="F:ATP binding"/>
    <property type="evidence" value="ECO:0007669"/>
    <property type="project" value="UniProtKB-KW"/>
</dbReference>
<evidence type="ECO:0000256" key="2">
    <source>
        <dbReference type="ARBA" id="ARBA00022741"/>
    </source>
</evidence>
<evidence type="ECO:0000256" key="3">
    <source>
        <dbReference type="ARBA" id="ARBA00022777"/>
    </source>
</evidence>
<protein>
    <submittedName>
        <fullName evidence="5">Uncharacterized protein</fullName>
    </submittedName>
</protein>
<dbReference type="EMBL" id="OX451736">
    <property type="protein sequence ID" value="CAI8589259.1"/>
    <property type="molecule type" value="Genomic_DNA"/>
</dbReference>
<dbReference type="PANTHER" id="PTHR43671:SF63">
    <property type="entry name" value="SERINE_THREONINE-PROTEIN KINASE NEK6 ISOFORM X1"/>
    <property type="match status" value="1"/>
</dbReference>
<evidence type="ECO:0000256" key="4">
    <source>
        <dbReference type="ARBA" id="ARBA00022840"/>
    </source>
</evidence>
<keyword evidence="2" id="KW-0547">Nucleotide-binding</keyword>
<evidence type="ECO:0000313" key="5">
    <source>
        <dbReference type="EMBL" id="CAI8589259.1"/>
    </source>
</evidence>
<dbReference type="SUPFAM" id="SSF56112">
    <property type="entry name" value="Protein kinase-like (PK-like)"/>
    <property type="match status" value="1"/>
</dbReference>
<gene>
    <name evidence="5" type="ORF">VFH_I385600</name>
</gene>
<organism evidence="5 6">
    <name type="scientific">Vicia faba</name>
    <name type="common">Broad bean</name>
    <name type="synonym">Faba vulgaris</name>
    <dbReference type="NCBI Taxonomy" id="3906"/>
    <lineage>
        <taxon>Eukaryota</taxon>
        <taxon>Viridiplantae</taxon>
        <taxon>Streptophyta</taxon>
        <taxon>Embryophyta</taxon>
        <taxon>Tracheophyta</taxon>
        <taxon>Spermatophyta</taxon>
        <taxon>Magnoliopsida</taxon>
        <taxon>eudicotyledons</taxon>
        <taxon>Gunneridae</taxon>
        <taxon>Pentapetalae</taxon>
        <taxon>rosids</taxon>
        <taxon>fabids</taxon>
        <taxon>Fabales</taxon>
        <taxon>Fabaceae</taxon>
        <taxon>Papilionoideae</taxon>
        <taxon>50 kb inversion clade</taxon>
        <taxon>NPAAA clade</taxon>
        <taxon>Hologalegina</taxon>
        <taxon>IRL clade</taxon>
        <taxon>Fabeae</taxon>
        <taxon>Vicia</taxon>
    </lineage>
</organism>
<evidence type="ECO:0000256" key="1">
    <source>
        <dbReference type="ARBA" id="ARBA00022679"/>
    </source>
</evidence>
<dbReference type="InterPro" id="IPR050660">
    <property type="entry name" value="NEK_Ser/Thr_kinase"/>
</dbReference>
<proteinExistence type="predicted"/>
<dbReference type="GO" id="GO:0055028">
    <property type="term" value="C:cortical microtubule"/>
    <property type="evidence" value="ECO:0007669"/>
    <property type="project" value="TreeGrafter"/>
</dbReference>